<evidence type="ECO:0000313" key="6">
    <source>
        <dbReference type="Proteomes" id="UP001457282"/>
    </source>
</evidence>
<dbReference type="AlphaFoldDB" id="A0AAW1WGG2"/>
<evidence type="ECO:0000256" key="2">
    <source>
        <dbReference type="ARBA" id="ARBA00023136"/>
    </source>
</evidence>
<evidence type="ECO:0000313" key="5">
    <source>
        <dbReference type="EMBL" id="KAK9923618.1"/>
    </source>
</evidence>
<dbReference type="PANTHER" id="PTHR31234">
    <property type="entry name" value="LATE EMBRYOGENESIS ABUNDANT (LEA) HYDROXYPROLINE-RICH GLYCOPROTEIN FAMILY"/>
    <property type="match status" value="1"/>
</dbReference>
<organism evidence="5 6">
    <name type="scientific">Rubus argutus</name>
    <name type="common">Southern blackberry</name>
    <dbReference type="NCBI Taxonomy" id="59490"/>
    <lineage>
        <taxon>Eukaryota</taxon>
        <taxon>Viridiplantae</taxon>
        <taxon>Streptophyta</taxon>
        <taxon>Embryophyta</taxon>
        <taxon>Tracheophyta</taxon>
        <taxon>Spermatophyta</taxon>
        <taxon>Magnoliopsida</taxon>
        <taxon>eudicotyledons</taxon>
        <taxon>Gunneridae</taxon>
        <taxon>Pentapetalae</taxon>
        <taxon>rosids</taxon>
        <taxon>fabids</taxon>
        <taxon>Rosales</taxon>
        <taxon>Rosaceae</taxon>
        <taxon>Rosoideae</taxon>
        <taxon>Rosoideae incertae sedis</taxon>
        <taxon>Rubus</taxon>
    </lineage>
</organism>
<comment type="caution">
    <text evidence="5">The sequence shown here is derived from an EMBL/GenBank/DDBJ whole genome shotgun (WGS) entry which is preliminary data.</text>
</comment>
<evidence type="ECO:0000256" key="4">
    <source>
        <dbReference type="SAM" id="Phobius"/>
    </source>
</evidence>
<accession>A0AAW1WGG2</accession>
<dbReference type="EMBL" id="JBEDUW010000006">
    <property type="protein sequence ID" value="KAK9923618.1"/>
    <property type="molecule type" value="Genomic_DNA"/>
</dbReference>
<comment type="subcellular location">
    <subcellularLocation>
        <location evidence="1">Membrane</location>
    </subcellularLocation>
</comment>
<feature type="region of interest" description="Disordered" evidence="3">
    <location>
        <begin position="1"/>
        <end position="23"/>
    </location>
</feature>
<dbReference type="Proteomes" id="UP001457282">
    <property type="component" value="Unassembled WGS sequence"/>
</dbReference>
<name>A0AAW1WGG2_RUBAR</name>
<sequence>MTDRVYPSAKPATNGAAAPNPAFPATKAQLYSNTRPAYRPQPHRHRRSRSRCCSCCLWIIFLLILQIFIGAIFGAVFYLIYRPHRPTFTVTSLNAIHLHTSPPPLSSTPASTSTSPPETPTRNSSSSTTPSPFRLSNEGIDVGDGTIPAFIHGKKNTTLLKARITSSGKALDSGGRHHVEG</sequence>
<evidence type="ECO:0000256" key="3">
    <source>
        <dbReference type="SAM" id="MobiDB-lite"/>
    </source>
</evidence>
<keyword evidence="6" id="KW-1185">Reference proteome</keyword>
<feature type="compositionally biased region" description="Low complexity" evidence="3">
    <location>
        <begin position="9"/>
        <end position="23"/>
    </location>
</feature>
<protein>
    <recommendedName>
        <fullName evidence="7">CLLAC-motif containing domain-containing protein</fullName>
    </recommendedName>
</protein>
<dbReference type="PANTHER" id="PTHR31234:SF2">
    <property type="entry name" value="OS05G0199100 PROTEIN"/>
    <property type="match status" value="1"/>
</dbReference>
<reference evidence="5 6" key="1">
    <citation type="journal article" date="2023" name="G3 (Bethesda)">
        <title>A chromosome-length genome assembly and annotation of blackberry (Rubus argutus, cv. 'Hillquist').</title>
        <authorList>
            <person name="Bruna T."/>
            <person name="Aryal R."/>
            <person name="Dudchenko O."/>
            <person name="Sargent D.J."/>
            <person name="Mead D."/>
            <person name="Buti M."/>
            <person name="Cavallini A."/>
            <person name="Hytonen T."/>
            <person name="Andres J."/>
            <person name="Pham M."/>
            <person name="Weisz D."/>
            <person name="Mascagni F."/>
            <person name="Usai G."/>
            <person name="Natali L."/>
            <person name="Bassil N."/>
            <person name="Fernandez G.E."/>
            <person name="Lomsadze A."/>
            <person name="Armour M."/>
            <person name="Olukolu B."/>
            <person name="Poorten T."/>
            <person name="Britton C."/>
            <person name="Davik J."/>
            <person name="Ashrafi H."/>
            <person name="Aiden E.L."/>
            <person name="Borodovsky M."/>
            <person name="Worthington M."/>
        </authorList>
    </citation>
    <scope>NUCLEOTIDE SEQUENCE [LARGE SCALE GENOMIC DNA]</scope>
    <source>
        <strain evidence="5">PI 553951</strain>
    </source>
</reference>
<evidence type="ECO:0008006" key="7">
    <source>
        <dbReference type="Google" id="ProtNLM"/>
    </source>
</evidence>
<feature type="region of interest" description="Disordered" evidence="3">
    <location>
        <begin position="101"/>
        <end position="137"/>
    </location>
</feature>
<feature type="transmembrane region" description="Helical" evidence="4">
    <location>
        <begin position="55"/>
        <end position="81"/>
    </location>
</feature>
<dbReference type="InterPro" id="IPR044839">
    <property type="entry name" value="NDR1-like"/>
</dbReference>
<dbReference type="GO" id="GO:0098542">
    <property type="term" value="P:defense response to other organism"/>
    <property type="evidence" value="ECO:0007669"/>
    <property type="project" value="InterPro"/>
</dbReference>
<evidence type="ECO:0000256" key="1">
    <source>
        <dbReference type="ARBA" id="ARBA00004370"/>
    </source>
</evidence>
<keyword evidence="4" id="KW-0812">Transmembrane</keyword>
<proteinExistence type="predicted"/>
<dbReference type="GO" id="GO:0005886">
    <property type="term" value="C:plasma membrane"/>
    <property type="evidence" value="ECO:0007669"/>
    <property type="project" value="TreeGrafter"/>
</dbReference>
<keyword evidence="4" id="KW-1133">Transmembrane helix</keyword>
<gene>
    <name evidence="5" type="ORF">M0R45_032026</name>
</gene>
<keyword evidence="2 4" id="KW-0472">Membrane</keyword>
<feature type="compositionally biased region" description="Low complexity" evidence="3">
    <location>
        <begin position="107"/>
        <end position="132"/>
    </location>
</feature>